<name>S9QXZ6_9RHOB</name>
<dbReference type="AlphaFoldDB" id="S9QXZ6"/>
<dbReference type="EMBL" id="AOLV01000024">
    <property type="protein sequence ID" value="EPX84477.1"/>
    <property type="molecule type" value="Genomic_DNA"/>
</dbReference>
<dbReference type="STRING" id="1123069.ruthe_02157"/>
<dbReference type="HOGENOM" id="CLU_458477_0_0_5"/>
<proteinExistence type="predicted"/>
<sequence>MFGNFGWRHPKPASPPGLAGSADLAHPRETVRPPQGQSHDQKGQDMSHIRVVTWPRGGESLILRSLQAALGARAPWLAEASARDDGSDPAAAPPGTRLVIEHEEFPAGVVRRFAEAVAEGHPDGVEAFRRFASEEFGRFLDFMETWGNPDAPDGRLVVPREGLRADPAAWLAWASGALDPALLLEGTALEAAAAHLATLTAETPPPTLPDFVDETLAGQIGALRLRREAVRELFQSVMERPLEEKSVLHFQGMADLDHMRDALLRSREYKALQARKAAAQNPVGELAAEGLTDQQLRFAWKLFLARAPQPEELDRLRKAGGTLAKTRAALIRSPEFLRLFNRLRGMGASGDEPRVLVHIHVPKTAGTSFNGILRAQVPKEAWLPLTVETMGDLLRLPMEARRAIRLVTGHVEHGVGQHFPQETLYLTILRKPGPRLFSFYLFVRRTPTHPLHRMVSEAQMSFADFLRNADRLPGLRNELDSGQMRRLAGMLRPQFLGREEEAFARAVHNLFSPDMIFGLTEDFDGFLQRLLALGIITQAPPLRENISPERDRFEAEVAALPPDARAIYDRFLHWDSRLYDICSAYLAGAKQPEGV</sequence>
<dbReference type="OrthoDB" id="7834699at2"/>
<evidence type="ECO:0000313" key="3">
    <source>
        <dbReference type="Proteomes" id="UP000015346"/>
    </source>
</evidence>
<comment type="caution">
    <text evidence="2">The sequence shown here is derived from an EMBL/GenBank/DDBJ whole genome shotgun (WGS) entry which is preliminary data.</text>
</comment>
<reference evidence="2 3" key="1">
    <citation type="journal article" date="2013" name="Stand. Genomic Sci.">
        <title>Genome sequence of the reddish-pigmented Rubellimicrobium thermophilum type strain (DSM 16684(T)), a member of the Roseobacter clade.</title>
        <authorList>
            <person name="Fiebig A."/>
            <person name="Riedel T."/>
            <person name="Gronow S."/>
            <person name="Petersen J."/>
            <person name="Klenk H.P."/>
            <person name="Goker M."/>
        </authorList>
    </citation>
    <scope>NUCLEOTIDE SEQUENCE [LARGE SCALE GENOMIC DNA]</scope>
    <source>
        <strain evidence="2 3">DSM 16684</strain>
    </source>
</reference>
<organism evidence="2 3">
    <name type="scientific">Rubellimicrobium thermophilum DSM 16684</name>
    <dbReference type="NCBI Taxonomy" id="1123069"/>
    <lineage>
        <taxon>Bacteria</taxon>
        <taxon>Pseudomonadati</taxon>
        <taxon>Pseudomonadota</taxon>
        <taxon>Alphaproteobacteria</taxon>
        <taxon>Rhodobacterales</taxon>
        <taxon>Roseobacteraceae</taxon>
        <taxon>Rubellimicrobium</taxon>
    </lineage>
</organism>
<feature type="region of interest" description="Disordered" evidence="1">
    <location>
        <begin position="1"/>
        <end position="46"/>
    </location>
</feature>
<dbReference type="Gene3D" id="3.40.50.300">
    <property type="entry name" value="P-loop containing nucleotide triphosphate hydrolases"/>
    <property type="match status" value="1"/>
</dbReference>
<dbReference type="Proteomes" id="UP000015346">
    <property type="component" value="Unassembled WGS sequence"/>
</dbReference>
<evidence type="ECO:0000313" key="2">
    <source>
        <dbReference type="EMBL" id="EPX84477.1"/>
    </source>
</evidence>
<keyword evidence="3" id="KW-1185">Reference proteome</keyword>
<dbReference type="RefSeq" id="WP_021098240.1">
    <property type="nucleotide sequence ID" value="NZ_KE557322.1"/>
</dbReference>
<evidence type="ECO:0000256" key="1">
    <source>
        <dbReference type="SAM" id="MobiDB-lite"/>
    </source>
</evidence>
<dbReference type="InterPro" id="IPR027417">
    <property type="entry name" value="P-loop_NTPase"/>
</dbReference>
<accession>S9QXZ6</accession>
<gene>
    <name evidence="2" type="ORF">ruthe_02157</name>
</gene>
<protein>
    <recommendedName>
        <fullName evidence="4">Sulfotransferase family</fullName>
    </recommendedName>
</protein>
<evidence type="ECO:0008006" key="4">
    <source>
        <dbReference type="Google" id="ProtNLM"/>
    </source>
</evidence>